<keyword evidence="3" id="KW-1185">Reference proteome</keyword>
<protein>
    <submittedName>
        <fullName evidence="1">Uncharacterized protein</fullName>
    </submittedName>
</protein>
<accession>A0A4Y2RQ35</accession>
<evidence type="ECO:0000313" key="1">
    <source>
        <dbReference type="EMBL" id="GBN77500.1"/>
    </source>
</evidence>
<comment type="caution">
    <text evidence="1">The sequence shown here is derived from an EMBL/GenBank/DDBJ whole genome shotgun (WGS) entry which is preliminary data.</text>
</comment>
<evidence type="ECO:0000313" key="3">
    <source>
        <dbReference type="Proteomes" id="UP000499080"/>
    </source>
</evidence>
<organism evidence="1 3">
    <name type="scientific">Araneus ventricosus</name>
    <name type="common">Orbweaver spider</name>
    <name type="synonym">Epeira ventricosa</name>
    <dbReference type="NCBI Taxonomy" id="182803"/>
    <lineage>
        <taxon>Eukaryota</taxon>
        <taxon>Metazoa</taxon>
        <taxon>Ecdysozoa</taxon>
        <taxon>Arthropoda</taxon>
        <taxon>Chelicerata</taxon>
        <taxon>Arachnida</taxon>
        <taxon>Araneae</taxon>
        <taxon>Araneomorphae</taxon>
        <taxon>Entelegynae</taxon>
        <taxon>Araneoidea</taxon>
        <taxon>Araneidae</taxon>
        <taxon>Araneus</taxon>
    </lineage>
</organism>
<dbReference type="EMBL" id="BGPR01017868">
    <property type="protein sequence ID" value="GBN77500.1"/>
    <property type="molecule type" value="Genomic_DNA"/>
</dbReference>
<sequence>MIRSRIHIRKRTYVPQRPGRHSEIYSAQYISAIDRTIDYLVKEKNTRNISSGTQARSASRRTPQRESVFRNLLLMRYRFWFRSSQTSRRIQLNLKLLRNICLFCLQSTIGFQSFAPSADSNWMKDTVSIHVIDFSFLYGLECPLSQIPIILFSRWLSI</sequence>
<dbReference type="AlphaFoldDB" id="A0A4Y2RQ35"/>
<proteinExistence type="predicted"/>
<dbReference type="Proteomes" id="UP000499080">
    <property type="component" value="Unassembled WGS sequence"/>
</dbReference>
<gene>
    <name evidence="2" type="ORF">AVEN_198182_1</name>
    <name evidence="1" type="ORF">AVEN_256488_1</name>
</gene>
<name>A0A4Y2RQ35_ARAVE</name>
<dbReference type="EMBL" id="BGPR01017869">
    <property type="protein sequence ID" value="GBN77505.1"/>
    <property type="molecule type" value="Genomic_DNA"/>
</dbReference>
<evidence type="ECO:0000313" key="2">
    <source>
        <dbReference type="EMBL" id="GBN77505.1"/>
    </source>
</evidence>
<reference evidence="1 3" key="1">
    <citation type="journal article" date="2019" name="Sci. Rep.">
        <title>Orb-weaving spider Araneus ventricosus genome elucidates the spidroin gene catalogue.</title>
        <authorList>
            <person name="Kono N."/>
            <person name="Nakamura H."/>
            <person name="Ohtoshi R."/>
            <person name="Moran D.A.P."/>
            <person name="Shinohara A."/>
            <person name="Yoshida Y."/>
            <person name="Fujiwara M."/>
            <person name="Mori M."/>
            <person name="Tomita M."/>
            <person name="Arakawa K."/>
        </authorList>
    </citation>
    <scope>NUCLEOTIDE SEQUENCE [LARGE SCALE GENOMIC DNA]</scope>
</reference>